<dbReference type="eggNOG" id="ENOG5033I55">
    <property type="taxonomic scope" value="Bacteria"/>
</dbReference>
<keyword evidence="2" id="KW-1185">Reference proteome</keyword>
<organism evidence="1 2">
    <name type="scientific">Syntrophobotulus glycolicus (strain DSM 8271 / FlGlyR)</name>
    <dbReference type="NCBI Taxonomy" id="645991"/>
    <lineage>
        <taxon>Bacteria</taxon>
        <taxon>Bacillati</taxon>
        <taxon>Bacillota</taxon>
        <taxon>Clostridia</taxon>
        <taxon>Eubacteriales</taxon>
        <taxon>Desulfitobacteriaceae</taxon>
        <taxon>Syntrophobotulus</taxon>
    </lineage>
</organism>
<dbReference type="EMBL" id="CP002547">
    <property type="protein sequence ID" value="ADY54703.1"/>
    <property type="molecule type" value="Genomic_DNA"/>
</dbReference>
<dbReference type="Proteomes" id="UP000007488">
    <property type="component" value="Chromosome"/>
</dbReference>
<dbReference type="AlphaFoldDB" id="F0SXF7"/>
<gene>
    <name evidence="1" type="ordered locus">Sgly_0337</name>
</gene>
<accession>F0SXF7</accession>
<sequence>MELSRMAKRCRQCRYRNTCENKETEALAYMQDTVVAPASAALTELASAEITVKHDYRNIYIDKDTSVTIDLEELKEQMRQDFYKSIGLGVVLGG</sequence>
<protein>
    <submittedName>
        <fullName evidence="1">Uncharacterized protein</fullName>
    </submittedName>
</protein>
<dbReference type="KEGG" id="sgy:Sgly_0337"/>
<proteinExistence type="predicted"/>
<name>F0SXF7_SYNGF</name>
<dbReference type="OrthoDB" id="2084889at2"/>
<dbReference type="STRING" id="645991.Sgly_0337"/>
<dbReference type="RefSeq" id="WP_013623574.1">
    <property type="nucleotide sequence ID" value="NC_015172.1"/>
</dbReference>
<evidence type="ECO:0000313" key="1">
    <source>
        <dbReference type="EMBL" id="ADY54703.1"/>
    </source>
</evidence>
<evidence type="ECO:0000313" key="2">
    <source>
        <dbReference type="Proteomes" id="UP000007488"/>
    </source>
</evidence>
<reference evidence="2" key="2">
    <citation type="submission" date="2011-02" db="EMBL/GenBank/DDBJ databases">
        <title>The complete genome of Syntrophobotulus glycolicus DSM 8271.</title>
        <authorList>
            <person name="Lucas S."/>
            <person name="Copeland A."/>
            <person name="Lapidus A."/>
            <person name="Bruce D."/>
            <person name="Goodwin L."/>
            <person name="Pitluck S."/>
            <person name="Kyrpides N."/>
            <person name="Mavromatis K."/>
            <person name="Pagani I."/>
            <person name="Ivanova N."/>
            <person name="Mikhailova N."/>
            <person name="Chertkov O."/>
            <person name="Held B."/>
            <person name="Detter J.C."/>
            <person name="Tapia R."/>
            <person name="Han C."/>
            <person name="Land M."/>
            <person name="Hauser L."/>
            <person name="Markowitz V."/>
            <person name="Cheng J.-F."/>
            <person name="Hugenholtz P."/>
            <person name="Woyke T."/>
            <person name="Wu D."/>
            <person name="Spring S."/>
            <person name="Schroeder M."/>
            <person name="Brambilla E."/>
            <person name="Klenk H.-P."/>
            <person name="Eisen J.A."/>
        </authorList>
    </citation>
    <scope>NUCLEOTIDE SEQUENCE [LARGE SCALE GENOMIC DNA]</scope>
    <source>
        <strain evidence="2">DSM 8271 / FlGlyR</strain>
    </source>
</reference>
<dbReference type="HOGENOM" id="CLU_2449401_0_0_9"/>
<reference evidence="1 2" key="1">
    <citation type="journal article" date="2011" name="Stand. Genomic Sci.">
        <title>Complete genome sequence of Syntrophobotulus glycolicus type strain (FlGlyR).</title>
        <authorList>
            <person name="Han C."/>
            <person name="Mwirichia R."/>
            <person name="Chertkov O."/>
            <person name="Held B."/>
            <person name="Lapidus A."/>
            <person name="Nolan M."/>
            <person name="Lucas S."/>
            <person name="Hammon N."/>
            <person name="Deshpande S."/>
            <person name="Cheng J.F."/>
            <person name="Tapia R."/>
            <person name="Goodwin L."/>
            <person name="Pitluck S."/>
            <person name="Huntemann M."/>
            <person name="Liolios K."/>
            <person name="Ivanova N."/>
            <person name="Pagani I."/>
            <person name="Mavromatis K."/>
            <person name="Ovchinikova G."/>
            <person name="Pati A."/>
            <person name="Chen A."/>
            <person name="Palaniappan K."/>
            <person name="Land M."/>
            <person name="Hauser L."/>
            <person name="Brambilla E.M."/>
            <person name="Rohde M."/>
            <person name="Spring S."/>
            <person name="Sikorski J."/>
            <person name="Goker M."/>
            <person name="Woyke T."/>
            <person name="Bristow J."/>
            <person name="Eisen J.A."/>
            <person name="Markowitz V."/>
            <person name="Hugenholtz P."/>
            <person name="Kyrpides N.C."/>
            <person name="Klenk H.P."/>
            <person name="Detter J.C."/>
        </authorList>
    </citation>
    <scope>NUCLEOTIDE SEQUENCE [LARGE SCALE GENOMIC DNA]</scope>
    <source>
        <strain evidence="2">DSM 8271 / FlGlyR</strain>
    </source>
</reference>